<feature type="compositionally biased region" description="Low complexity" evidence="1">
    <location>
        <begin position="40"/>
        <end position="54"/>
    </location>
</feature>
<reference evidence="2" key="2">
    <citation type="submission" date="2020-09" db="EMBL/GenBank/DDBJ databases">
        <authorList>
            <person name="Sun Q."/>
            <person name="Zhou Y."/>
        </authorList>
    </citation>
    <scope>NUCLEOTIDE SEQUENCE</scope>
    <source>
        <strain evidence="2">CGMCC 1.14988</strain>
    </source>
</reference>
<comment type="caution">
    <text evidence="2">The sequence shown here is derived from an EMBL/GenBank/DDBJ whole genome shotgun (WGS) entry which is preliminary data.</text>
</comment>
<proteinExistence type="predicted"/>
<evidence type="ECO:0000313" key="2">
    <source>
        <dbReference type="EMBL" id="GGI05780.1"/>
    </source>
</evidence>
<organism evidence="2 3">
    <name type="scientific">Egicoccus halophilus</name>
    <dbReference type="NCBI Taxonomy" id="1670830"/>
    <lineage>
        <taxon>Bacteria</taxon>
        <taxon>Bacillati</taxon>
        <taxon>Actinomycetota</taxon>
        <taxon>Nitriliruptoria</taxon>
        <taxon>Egicoccales</taxon>
        <taxon>Egicoccaceae</taxon>
        <taxon>Egicoccus</taxon>
    </lineage>
</organism>
<accession>A0A8J3A9S3</accession>
<feature type="compositionally biased region" description="Gly residues" evidence="1">
    <location>
        <begin position="12"/>
        <end position="23"/>
    </location>
</feature>
<evidence type="ECO:0000313" key="3">
    <source>
        <dbReference type="Proteomes" id="UP000650511"/>
    </source>
</evidence>
<keyword evidence="3" id="KW-1185">Reference proteome</keyword>
<feature type="region of interest" description="Disordered" evidence="1">
    <location>
        <begin position="1"/>
        <end position="83"/>
    </location>
</feature>
<dbReference type="EMBL" id="BMHA01000005">
    <property type="protein sequence ID" value="GGI05780.1"/>
    <property type="molecule type" value="Genomic_DNA"/>
</dbReference>
<feature type="compositionally biased region" description="Basic and acidic residues" evidence="1">
    <location>
        <begin position="55"/>
        <end position="69"/>
    </location>
</feature>
<dbReference type="AlphaFoldDB" id="A0A8J3A9S3"/>
<name>A0A8J3A9S3_9ACTN</name>
<evidence type="ECO:0000256" key="1">
    <source>
        <dbReference type="SAM" id="MobiDB-lite"/>
    </source>
</evidence>
<gene>
    <name evidence="2" type="ORF">GCM10011354_15800</name>
</gene>
<dbReference type="Proteomes" id="UP000650511">
    <property type="component" value="Unassembled WGS sequence"/>
</dbReference>
<sequence>MGRSIRVESGRAGPGDDTGTGHHGPGRPPGSIASADGLPARDTAAATARAAAGDGTDRAEDPSHERAQPDRVPAGRGPIADDP</sequence>
<reference evidence="2" key="1">
    <citation type="journal article" date="2014" name="Int. J. Syst. Evol. Microbiol.">
        <title>Complete genome sequence of Corynebacterium casei LMG S-19264T (=DSM 44701T), isolated from a smear-ripened cheese.</title>
        <authorList>
            <consortium name="US DOE Joint Genome Institute (JGI-PGF)"/>
            <person name="Walter F."/>
            <person name="Albersmeier A."/>
            <person name="Kalinowski J."/>
            <person name="Ruckert C."/>
        </authorList>
    </citation>
    <scope>NUCLEOTIDE SEQUENCE</scope>
    <source>
        <strain evidence="2">CGMCC 1.14988</strain>
    </source>
</reference>
<protein>
    <submittedName>
        <fullName evidence="2">Uncharacterized protein</fullName>
    </submittedName>
</protein>